<dbReference type="GO" id="GO:0005886">
    <property type="term" value="C:plasma membrane"/>
    <property type="evidence" value="ECO:0007669"/>
    <property type="project" value="UniProtKB-SubCell"/>
</dbReference>
<evidence type="ECO:0000313" key="9">
    <source>
        <dbReference type="EMBL" id="CEQ03588.1"/>
    </source>
</evidence>
<feature type="transmembrane region" description="Helical" evidence="8">
    <location>
        <begin position="33"/>
        <end position="51"/>
    </location>
</feature>
<dbReference type="InterPro" id="IPR038523">
    <property type="entry name" value="AmiSUreI_transpt_sf"/>
</dbReference>
<evidence type="ECO:0000256" key="7">
    <source>
        <dbReference type="ARBA" id="ARBA00023136"/>
    </source>
</evidence>
<feature type="transmembrane region" description="Helical" evidence="8">
    <location>
        <begin position="58"/>
        <end position="77"/>
    </location>
</feature>
<evidence type="ECO:0000313" key="10">
    <source>
        <dbReference type="Proteomes" id="UP000049127"/>
    </source>
</evidence>
<gene>
    <name evidence="9" type="primary">ureI</name>
    <name evidence="9" type="ORF">R28058_13211</name>
</gene>
<evidence type="ECO:0000256" key="5">
    <source>
        <dbReference type="ARBA" id="ARBA00022692"/>
    </source>
</evidence>
<protein>
    <submittedName>
        <fullName evidence="9">Urease accessory protein UreI</fullName>
    </submittedName>
</protein>
<sequence length="163" mass="18560">MYMLGVCLLYVGIVLINNGITRLYKIDGKSSSIMNIFAGLLSIVINIISLVKGDYYSAGTGLLFGFTYLFVAINGIYKLDQRPFGWYSLFVAINTIPFAIVDHNNGDWKMTTIWLLWGILWFTGFLENVCEKNLEKYVPYLSIFEGIFTGWIPGLLMILNIWN</sequence>
<dbReference type="AlphaFoldDB" id="A0A0C7QFF2"/>
<dbReference type="Pfam" id="PF02293">
    <property type="entry name" value="AmiS_UreI"/>
    <property type="match status" value="1"/>
</dbReference>
<evidence type="ECO:0000256" key="1">
    <source>
        <dbReference type="ARBA" id="ARBA00004651"/>
    </source>
</evidence>
<evidence type="ECO:0000256" key="8">
    <source>
        <dbReference type="SAM" id="Phobius"/>
    </source>
</evidence>
<organism evidence="9 10">
    <name type="scientific">Paraclostridium sordellii</name>
    <name type="common">Clostridium sordellii</name>
    <dbReference type="NCBI Taxonomy" id="1505"/>
    <lineage>
        <taxon>Bacteria</taxon>
        <taxon>Bacillati</taxon>
        <taxon>Bacillota</taxon>
        <taxon>Clostridia</taxon>
        <taxon>Peptostreptococcales</taxon>
        <taxon>Peptostreptococcaceae</taxon>
        <taxon>Paraclostridium</taxon>
    </lineage>
</organism>
<keyword evidence="4" id="KW-1003">Cell membrane</keyword>
<evidence type="ECO:0000256" key="2">
    <source>
        <dbReference type="ARBA" id="ARBA00010068"/>
    </source>
</evidence>
<dbReference type="Gene3D" id="1.25.40.600">
    <property type="match status" value="1"/>
</dbReference>
<dbReference type="Proteomes" id="UP000049127">
    <property type="component" value="Unassembled WGS sequence"/>
</dbReference>
<dbReference type="CDD" id="cd13428">
    <property type="entry name" value="UreI_AmiS"/>
    <property type="match status" value="1"/>
</dbReference>
<feature type="transmembrane region" description="Helical" evidence="8">
    <location>
        <begin position="138"/>
        <end position="162"/>
    </location>
</feature>
<keyword evidence="6 8" id="KW-1133">Transmembrane helix</keyword>
<keyword evidence="5 8" id="KW-0812">Transmembrane</keyword>
<evidence type="ECO:0000256" key="4">
    <source>
        <dbReference type="ARBA" id="ARBA00022475"/>
    </source>
</evidence>
<comment type="subcellular location">
    <subcellularLocation>
        <location evidence="1">Cell membrane</location>
        <topology evidence="1">Multi-pass membrane protein</topology>
    </subcellularLocation>
</comment>
<dbReference type="RefSeq" id="WP_330374528.1">
    <property type="nucleotide sequence ID" value="NZ_CDNF01000003.1"/>
</dbReference>
<evidence type="ECO:0000256" key="6">
    <source>
        <dbReference type="ARBA" id="ARBA00022989"/>
    </source>
</evidence>
<proteinExistence type="inferred from homology"/>
<feature type="transmembrane region" description="Helical" evidence="8">
    <location>
        <begin position="108"/>
        <end position="126"/>
    </location>
</feature>
<keyword evidence="7 8" id="KW-0472">Membrane</keyword>
<feature type="transmembrane region" description="Helical" evidence="8">
    <location>
        <begin position="83"/>
        <end position="101"/>
    </location>
</feature>
<dbReference type="EMBL" id="CEKZ01000003">
    <property type="protein sequence ID" value="CEQ03588.1"/>
    <property type="molecule type" value="Genomic_DNA"/>
</dbReference>
<reference evidence="9 10" key="1">
    <citation type="submission" date="2015-01" db="EMBL/GenBank/DDBJ databases">
        <authorList>
            <person name="Aslett A.Martin."/>
            <person name="De Silva Nishadi"/>
        </authorList>
    </citation>
    <scope>NUCLEOTIDE SEQUENCE [LARGE SCALE GENOMIC DNA]</scope>
    <source>
        <strain evidence="9 10">R28058</strain>
    </source>
</reference>
<keyword evidence="3" id="KW-0813">Transport</keyword>
<accession>A0A0C7QFF2</accession>
<comment type="similarity">
    <text evidence="2">Belongs to the AmiS/UreI family.</text>
</comment>
<name>A0A0C7QFF2_PARSO</name>
<evidence type="ECO:0000256" key="3">
    <source>
        <dbReference type="ARBA" id="ARBA00022448"/>
    </source>
</evidence>
<dbReference type="InterPro" id="IPR003211">
    <property type="entry name" value="AmiSUreI_transpt"/>
</dbReference>